<protein>
    <recommendedName>
        <fullName evidence="3">RRM domain-containing protein</fullName>
    </recommendedName>
</protein>
<evidence type="ECO:0000313" key="4">
    <source>
        <dbReference type="EMBL" id="GMH88368.1"/>
    </source>
</evidence>
<accession>A0A9W7ER01</accession>
<dbReference type="SUPFAM" id="SSF54928">
    <property type="entry name" value="RNA-binding domain, RBD"/>
    <property type="match status" value="1"/>
</dbReference>
<gene>
    <name evidence="4" type="ORF">TL16_g11135</name>
</gene>
<keyword evidence="1" id="KW-0694">RNA-binding</keyword>
<feature type="compositionally biased region" description="Low complexity" evidence="2">
    <location>
        <begin position="49"/>
        <end position="65"/>
    </location>
</feature>
<name>A0A9W7ER01_9STRA</name>
<dbReference type="GO" id="GO:0003723">
    <property type="term" value="F:RNA binding"/>
    <property type="evidence" value="ECO:0007669"/>
    <property type="project" value="UniProtKB-UniRule"/>
</dbReference>
<comment type="caution">
    <text evidence="4">The sequence shown here is derived from an EMBL/GenBank/DDBJ whole genome shotgun (WGS) entry which is preliminary data.</text>
</comment>
<dbReference type="Gene3D" id="3.30.70.330">
    <property type="match status" value="1"/>
</dbReference>
<dbReference type="InterPro" id="IPR035979">
    <property type="entry name" value="RBD_domain_sf"/>
</dbReference>
<feature type="compositionally biased region" description="Basic and acidic residues" evidence="2">
    <location>
        <begin position="188"/>
        <end position="205"/>
    </location>
</feature>
<dbReference type="EMBL" id="BLQM01000411">
    <property type="protein sequence ID" value="GMH88368.1"/>
    <property type="molecule type" value="Genomic_DNA"/>
</dbReference>
<dbReference type="Proteomes" id="UP001162640">
    <property type="component" value="Unassembled WGS sequence"/>
</dbReference>
<feature type="compositionally biased region" description="Basic and acidic residues" evidence="2">
    <location>
        <begin position="335"/>
        <end position="350"/>
    </location>
</feature>
<feature type="compositionally biased region" description="Low complexity" evidence="2">
    <location>
        <begin position="94"/>
        <end position="105"/>
    </location>
</feature>
<evidence type="ECO:0000256" key="2">
    <source>
        <dbReference type="SAM" id="MobiDB-lite"/>
    </source>
</evidence>
<proteinExistence type="predicted"/>
<feature type="compositionally biased region" description="Basic and acidic residues" evidence="2">
    <location>
        <begin position="443"/>
        <end position="455"/>
    </location>
</feature>
<feature type="region of interest" description="Disordered" evidence="2">
    <location>
        <begin position="335"/>
        <end position="372"/>
    </location>
</feature>
<dbReference type="PROSITE" id="PS50102">
    <property type="entry name" value="RRM"/>
    <property type="match status" value="1"/>
</dbReference>
<feature type="region of interest" description="Disordered" evidence="2">
    <location>
        <begin position="49"/>
        <end position="236"/>
    </location>
</feature>
<dbReference type="AlphaFoldDB" id="A0A9W7ER01"/>
<dbReference type="InterPro" id="IPR012677">
    <property type="entry name" value="Nucleotide-bd_a/b_plait_sf"/>
</dbReference>
<evidence type="ECO:0000259" key="3">
    <source>
        <dbReference type="PROSITE" id="PS50102"/>
    </source>
</evidence>
<feature type="compositionally biased region" description="Basic and acidic residues" evidence="2">
    <location>
        <begin position="107"/>
        <end position="134"/>
    </location>
</feature>
<feature type="region of interest" description="Disordered" evidence="2">
    <location>
        <begin position="388"/>
        <end position="475"/>
    </location>
</feature>
<sequence>MRQRFDYQGRSCAFFYRKQDIGKIVPAFVQSPCRISYFSITLIMSHPRSSWADASDSDSSPANSPTLRPKPSNTSNVDDSFFDAPNLREEKTTNNGSNHSNGNNRRNNRDNNNNRDRGSHNNRDNDRNHSRDNNHSNNRNTGDPARDNNCDNNRNNVFPTRREERPKETRNFDDNWRRSAPSMPSAARDNRDGRDSEARYKDRSSRQNPRPQNPRTSNRDRDRGARQSKPLPYPTEAPFSAFFGNLGPLGEIKGVSEEELKKFVESLGVEKVDMNIPSDTLKAKQHGGPGFGYVTFENLSDLQTIVEMARSNSNVLDFSEGRKVKVELPRNQIVKKEKEKEKEGEKEGEWKQTGGGGGGGSRPKLNLSKRSKPVETVFGFAEEAKKVAEDALQKESPNPKSKPNTKPEKKNRDSRDRAPRLNPAKARVGPERLPAPVIPEYAKLNKKEEKVEQKKTTGGFAGLSMDSSSEEEESD</sequence>
<reference evidence="5" key="1">
    <citation type="journal article" date="2023" name="Commun. Biol.">
        <title>Genome analysis of Parmales, the sister group of diatoms, reveals the evolutionary specialization of diatoms from phago-mixotrophs to photoautotrophs.</title>
        <authorList>
            <person name="Ban H."/>
            <person name="Sato S."/>
            <person name="Yoshikawa S."/>
            <person name="Yamada K."/>
            <person name="Nakamura Y."/>
            <person name="Ichinomiya M."/>
            <person name="Sato N."/>
            <person name="Blanc-Mathieu R."/>
            <person name="Endo H."/>
            <person name="Kuwata A."/>
            <person name="Ogata H."/>
        </authorList>
    </citation>
    <scope>NUCLEOTIDE SEQUENCE [LARGE SCALE GENOMIC DNA]</scope>
</reference>
<feature type="compositionally biased region" description="Basic and acidic residues" evidence="2">
    <location>
        <begin position="405"/>
        <end position="419"/>
    </location>
</feature>
<dbReference type="SMART" id="SM00360">
    <property type="entry name" value="RRM"/>
    <property type="match status" value="1"/>
</dbReference>
<feature type="compositionally biased region" description="Polar residues" evidence="2">
    <location>
        <begin position="206"/>
        <end position="216"/>
    </location>
</feature>
<feature type="compositionally biased region" description="Basic and acidic residues" evidence="2">
    <location>
        <begin position="160"/>
        <end position="177"/>
    </location>
</feature>
<feature type="domain" description="RRM" evidence="3">
    <location>
        <begin position="239"/>
        <end position="331"/>
    </location>
</feature>
<dbReference type="InterPro" id="IPR000504">
    <property type="entry name" value="RRM_dom"/>
</dbReference>
<dbReference type="CDD" id="cd00590">
    <property type="entry name" value="RRM_SF"/>
    <property type="match status" value="1"/>
</dbReference>
<evidence type="ECO:0000256" key="1">
    <source>
        <dbReference type="PROSITE-ProRule" id="PRU00176"/>
    </source>
</evidence>
<feature type="compositionally biased region" description="Low complexity" evidence="2">
    <location>
        <begin position="394"/>
        <end position="404"/>
    </location>
</feature>
<evidence type="ECO:0000313" key="5">
    <source>
        <dbReference type="Proteomes" id="UP001162640"/>
    </source>
</evidence>
<organism evidence="4 5">
    <name type="scientific">Triparma laevis f. inornata</name>
    <dbReference type="NCBI Taxonomy" id="1714386"/>
    <lineage>
        <taxon>Eukaryota</taxon>
        <taxon>Sar</taxon>
        <taxon>Stramenopiles</taxon>
        <taxon>Ochrophyta</taxon>
        <taxon>Bolidophyceae</taxon>
        <taxon>Parmales</taxon>
        <taxon>Triparmaceae</taxon>
        <taxon>Triparma</taxon>
    </lineage>
</organism>